<proteinExistence type="predicted"/>
<dbReference type="PANTHER" id="PTHR36888">
    <property type="entry name" value="TETRATRICOPEPTIDE-LIKE HELICAL DOMAIN-CONTAINING PROTEIN-RELATED"/>
    <property type="match status" value="1"/>
</dbReference>
<name>A0ABR2LN27_9ASPA</name>
<evidence type="ECO:0000256" key="1">
    <source>
        <dbReference type="SAM" id="MobiDB-lite"/>
    </source>
</evidence>
<feature type="compositionally biased region" description="Basic and acidic residues" evidence="1">
    <location>
        <begin position="279"/>
        <end position="289"/>
    </location>
</feature>
<gene>
    <name evidence="3" type="ORF">KSP40_PGU000399</name>
</gene>
<keyword evidence="2" id="KW-1133">Transmembrane helix</keyword>
<feature type="compositionally biased region" description="Basic and acidic residues" evidence="1">
    <location>
        <begin position="425"/>
        <end position="436"/>
    </location>
</feature>
<evidence type="ECO:0000313" key="3">
    <source>
        <dbReference type="EMBL" id="KAK8945737.1"/>
    </source>
</evidence>
<dbReference type="EMBL" id="JBBWWR010000017">
    <property type="protein sequence ID" value="KAK8945737.1"/>
    <property type="molecule type" value="Genomic_DNA"/>
</dbReference>
<reference evidence="3 4" key="1">
    <citation type="journal article" date="2022" name="Nat. Plants">
        <title>Genomes of leafy and leafless Platanthera orchids illuminate the evolution of mycoheterotrophy.</title>
        <authorList>
            <person name="Li M.H."/>
            <person name="Liu K.W."/>
            <person name="Li Z."/>
            <person name="Lu H.C."/>
            <person name="Ye Q.L."/>
            <person name="Zhang D."/>
            <person name="Wang J.Y."/>
            <person name="Li Y.F."/>
            <person name="Zhong Z.M."/>
            <person name="Liu X."/>
            <person name="Yu X."/>
            <person name="Liu D.K."/>
            <person name="Tu X.D."/>
            <person name="Liu B."/>
            <person name="Hao Y."/>
            <person name="Liao X.Y."/>
            <person name="Jiang Y.T."/>
            <person name="Sun W.H."/>
            <person name="Chen J."/>
            <person name="Chen Y.Q."/>
            <person name="Ai Y."/>
            <person name="Zhai J.W."/>
            <person name="Wu S.S."/>
            <person name="Zhou Z."/>
            <person name="Hsiao Y.Y."/>
            <person name="Wu W.L."/>
            <person name="Chen Y.Y."/>
            <person name="Lin Y.F."/>
            <person name="Hsu J.L."/>
            <person name="Li C.Y."/>
            <person name="Wang Z.W."/>
            <person name="Zhao X."/>
            <person name="Zhong W.Y."/>
            <person name="Ma X.K."/>
            <person name="Ma L."/>
            <person name="Huang J."/>
            <person name="Chen G.Z."/>
            <person name="Huang M.Z."/>
            <person name="Huang L."/>
            <person name="Peng D.H."/>
            <person name="Luo Y.B."/>
            <person name="Zou S.Q."/>
            <person name="Chen S.P."/>
            <person name="Lan S."/>
            <person name="Tsai W.C."/>
            <person name="Van de Peer Y."/>
            <person name="Liu Z.J."/>
        </authorList>
    </citation>
    <scope>NUCLEOTIDE SEQUENCE [LARGE SCALE GENOMIC DNA]</scope>
    <source>
        <strain evidence="3">Lor288</strain>
    </source>
</reference>
<feature type="region of interest" description="Disordered" evidence="1">
    <location>
        <begin position="425"/>
        <end position="455"/>
    </location>
</feature>
<keyword evidence="2" id="KW-0472">Membrane</keyword>
<organism evidence="3 4">
    <name type="scientific">Platanthera guangdongensis</name>
    <dbReference type="NCBI Taxonomy" id="2320717"/>
    <lineage>
        <taxon>Eukaryota</taxon>
        <taxon>Viridiplantae</taxon>
        <taxon>Streptophyta</taxon>
        <taxon>Embryophyta</taxon>
        <taxon>Tracheophyta</taxon>
        <taxon>Spermatophyta</taxon>
        <taxon>Magnoliopsida</taxon>
        <taxon>Liliopsida</taxon>
        <taxon>Asparagales</taxon>
        <taxon>Orchidaceae</taxon>
        <taxon>Orchidoideae</taxon>
        <taxon>Orchideae</taxon>
        <taxon>Orchidinae</taxon>
        <taxon>Platanthera</taxon>
    </lineage>
</organism>
<dbReference type="InterPro" id="IPR011990">
    <property type="entry name" value="TPR-like_helical_dom_sf"/>
</dbReference>
<feature type="transmembrane region" description="Helical" evidence="2">
    <location>
        <begin position="122"/>
        <end position="144"/>
    </location>
</feature>
<feature type="transmembrane region" description="Helical" evidence="2">
    <location>
        <begin position="98"/>
        <end position="116"/>
    </location>
</feature>
<feature type="region of interest" description="Disordered" evidence="1">
    <location>
        <begin position="272"/>
        <end position="299"/>
    </location>
</feature>
<keyword evidence="2" id="KW-0812">Transmembrane</keyword>
<dbReference type="PANTHER" id="PTHR36888:SF2">
    <property type="entry name" value="TETRATRICOPEPTIDE REPEAT (TPR)-LIKE SUPERFAMILY PROTEIN"/>
    <property type="match status" value="1"/>
</dbReference>
<dbReference type="SUPFAM" id="SSF48452">
    <property type="entry name" value="TPR-like"/>
    <property type="match status" value="1"/>
</dbReference>
<keyword evidence="4" id="KW-1185">Reference proteome</keyword>
<evidence type="ECO:0000256" key="2">
    <source>
        <dbReference type="SAM" id="Phobius"/>
    </source>
</evidence>
<dbReference type="Proteomes" id="UP001412067">
    <property type="component" value="Unassembled WGS sequence"/>
</dbReference>
<evidence type="ECO:0000313" key="4">
    <source>
        <dbReference type="Proteomes" id="UP001412067"/>
    </source>
</evidence>
<dbReference type="Gene3D" id="1.25.40.10">
    <property type="entry name" value="Tetratricopeptide repeat domain"/>
    <property type="match status" value="1"/>
</dbReference>
<protein>
    <submittedName>
        <fullName evidence="3">Uncharacterized protein</fullName>
    </submittedName>
</protein>
<accession>A0ABR2LN27</accession>
<sequence>METLISDSLLLRQSLYSISSILPSSKSYSFSRSVRRRCRRNPNCIALCRLTFASSDPVASIYGGWEELEFPVSGGESGMLESLGKFVMSLGIDNRKHAFPFLLGILAAFAVSRVRFSTVALLPFSLLVFLGGFIVGAAQNVFLFKKLGRIGSIEALGVPEEKLSHLEALFSDVDVKMSFLRKGLERCVESDDPGMGLNESYLQIVEHVRSAIGEAQKTLADSFNNDSLNLPADFDFGSKKVNQKQSRKRMELRTSGIDFLQFFTGMLHQPLTGSKKAKSKDSIKEKLDHPLTPVDQKSSDREELVAGLRSFNPDDSKVEEFELSFDDKQGRIEVPKNSSIAIDAAPILNNANYKFEIDSLGSDMLSFDEQIDNQTSRLKFMTSHGSFQKIVYEQNRKRTKNVVYSAGKFESSSLLERTLDTKRTAREHSYRNERSVMNDNEEPEDAKGEGKLPYSSNMSTDGEFELNIQEAMNLLKRAREHMMTRTNEEKADFVLYKAAELLSSAVATRPKSLIAVGQLGNAYLLHGELKLKVSRELRTLLLRSDSLFRFESFVARREDIASVLVSVCEECESLLVEAGRRYRTALSIDRNDVRALYNWGIALCFRAQLIADVGPEAAVDADKVYLAAIDKFNAMMSGGNAYAPDALYRWGTVLQQRSRLRPKNSRERATLLHQAKSLFEDVLSMESENKSVRDALISCTSELDCSSPPIMGFRHS</sequence>
<comment type="caution">
    <text evidence="3">The sequence shown here is derived from an EMBL/GenBank/DDBJ whole genome shotgun (WGS) entry which is preliminary data.</text>
</comment>